<feature type="compositionally biased region" description="Basic and acidic residues" evidence="1">
    <location>
        <begin position="106"/>
        <end position="131"/>
    </location>
</feature>
<feature type="region of interest" description="Disordered" evidence="1">
    <location>
        <begin position="1"/>
        <end position="50"/>
    </location>
</feature>
<organism evidence="2 3">
    <name type="scientific">Austropuccinia psidii MF-1</name>
    <dbReference type="NCBI Taxonomy" id="1389203"/>
    <lineage>
        <taxon>Eukaryota</taxon>
        <taxon>Fungi</taxon>
        <taxon>Dikarya</taxon>
        <taxon>Basidiomycota</taxon>
        <taxon>Pucciniomycotina</taxon>
        <taxon>Pucciniomycetes</taxon>
        <taxon>Pucciniales</taxon>
        <taxon>Sphaerophragmiaceae</taxon>
        <taxon>Austropuccinia</taxon>
    </lineage>
</organism>
<gene>
    <name evidence="2" type="ORF">O181_133711</name>
</gene>
<accession>A0A9Q3L899</accession>
<feature type="compositionally biased region" description="Polar residues" evidence="1">
    <location>
        <begin position="1"/>
        <end position="13"/>
    </location>
</feature>
<feature type="compositionally biased region" description="Polar residues" evidence="1">
    <location>
        <begin position="132"/>
        <end position="145"/>
    </location>
</feature>
<proteinExistence type="predicted"/>
<name>A0A9Q3L899_9BASI</name>
<feature type="compositionally biased region" description="Basic and acidic residues" evidence="1">
    <location>
        <begin position="238"/>
        <end position="257"/>
    </location>
</feature>
<feature type="region of interest" description="Disordered" evidence="1">
    <location>
        <begin position="102"/>
        <end position="257"/>
    </location>
</feature>
<dbReference type="Proteomes" id="UP000765509">
    <property type="component" value="Unassembled WGS sequence"/>
</dbReference>
<evidence type="ECO:0000256" key="1">
    <source>
        <dbReference type="SAM" id="MobiDB-lite"/>
    </source>
</evidence>
<keyword evidence="3" id="KW-1185">Reference proteome</keyword>
<comment type="caution">
    <text evidence="2">The sequence shown here is derived from an EMBL/GenBank/DDBJ whole genome shotgun (WGS) entry which is preliminary data.</text>
</comment>
<reference evidence="2" key="1">
    <citation type="submission" date="2021-03" db="EMBL/GenBank/DDBJ databases">
        <title>Draft genome sequence of rust myrtle Austropuccinia psidii MF-1, a brazilian biotype.</title>
        <authorList>
            <person name="Quecine M.C."/>
            <person name="Pachon D.M.R."/>
            <person name="Bonatelli M.L."/>
            <person name="Correr F.H."/>
            <person name="Franceschini L.M."/>
            <person name="Leite T.F."/>
            <person name="Margarido G.R.A."/>
            <person name="Almeida C.A."/>
            <person name="Ferrarezi J.A."/>
            <person name="Labate C.A."/>
        </authorList>
    </citation>
    <scope>NUCLEOTIDE SEQUENCE</scope>
    <source>
        <strain evidence="2">MF-1</strain>
    </source>
</reference>
<evidence type="ECO:0000313" key="3">
    <source>
        <dbReference type="Proteomes" id="UP000765509"/>
    </source>
</evidence>
<feature type="compositionally biased region" description="Low complexity" evidence="1">
    <location>
        <begin position="180"/>
        <end position="194"/>
    </location>
</feature>
<sequence>MAPTRSGSNYSIQSNGSGPGHSSHKSKRQECQPRGEAQMEDDRTPTSSQRLASTFEPLIESPEAEITAIAVEPESFPTGSSGDLPVSVQELVYGRQTAILGTSSKSLDRHHELLSSSEEVHGARKDIRTSEGWDTNVLQRTSPTDKSLVEKPKHVIRGSEEEVGPRQGKQPSGSSPSIHQQKSASTSAKQAQASPKDQPEGKGKAQMEQALPAELQNPKERKDSHGQCVQHGKNSDGIQKEGGGKIEPILPKEIDLV</sequence>
<feature type="compositionally biased region" description="Polar residues" evidence="1">
    <location>
        <begin position="169"/>
        <end position="179"/>
    </location>
</feature>
<evidence type="ECO:0000313" key="2">
    <source>
        <dbReference type="EMBL" id="MBW0593996.1"/>
    </source>
</evidence>
<protein>
    <submittedName>
        <fullName evidence="2">Uncharacterized protein</fullName>
    </submittedName>
</protein>
<dbReference type="AlphaFoldDB" id="A0A9Q3L899"/>
<dbReference type="EMBL" id="AVOT02157885">
    <property type="protein sequence ID" value="MBW0593996.1"/>
    <property type="molecule type" value="Genomic_DNA"/>
</dbReference>
<feature type="compositionally biased region" description="Basic and acidic residues" evidence="1">
    <location>
        <begin position="147"/>
        <end position="164"/>
    </location>
</feature>